<dbReference type="InterPro" id="IPR050895">
    <property type="entry name" value="XK-related_scramblase"/>
</dbReference>
<dbReference type="InterPro" id="IPR018629">
    <property type="entry name" value="XK-rel"/>
</dbReference>
<keyword evidence="3" id="KW-1003">Cell membrane</keyword>
<dbReference type="GO" id="GO:0005886">
    <property type="term" value="C:plasma membrane"/>
    <property type="evidence" value="ECO:0007669"/>
    <property type="project" value="UniProtKB-SubCell"/>
</dbReference>
<keyword evidence="4 7" id="KW-0812">Transmembrane</keyword>
<evidence type="ECO:0000256" key="3">
    <source>
        <dbReference type="ARBA" id="ARBA00022475"/>
    </source>
</evidence>
<evidence type="ECO:0000313" key="9">
    <source>
        <dbReference type="Proteomes" id="UP000792457"/>
    </source>
</evidence>
<dbReference type="EMBL" id="KZ308366">
    <property type="protein sequence ID" value="KAG8228319.1"/>
    <property type="molecule type" value="Genomic_DNA"/>
</dbReference>
<dbReference type="GO" id="GO:0070782">
    <property type="term" value="P:phosphatidylserine exposure on apoptotic cell surface"/>
    <property type="evidence" value="ECO:0007669"/>
    <property type="project" value="TreeGrafter"/>
</dbReference>
<organism evidence="8 9">
    <name type="scientific">Ladona fulva</name>
    <name type="common">Scarce chaser dragonfly</name>
    <name type="synonym">Libellula fulva</name>
    <dbReference type="NCBI Taxonomy" id="123851"/>
    <lineage>
        <taxon>Eukaryota</taxon>
        <taxon>Metazoa</taxon>
        <taxon>Ecdysozoa</taxon>
        <taxon>Arthropoda</taxon>
        <taxon>Hexapoda</taxon>
        <taxon>Insecta</taxon>
        <taxon>Pterygota</taxon>
        <taxon>Palaeoptera</taxon>
        <taxon>Odonata</taxon>
        <taxon>Epiprocta</taxon>
        <taxon>Anisoptera</taxon>
        <taxon>Libelluloidea</taxon>
        <taxon>Libellulidae</taxon>
        <taxon>Ladona</taxon>
    </lineage>
</organism>
<dbReference type="GO" id="GO:0043652">
    <property type="term" value="P:engulfment of apoptotic cell"/>
    <property type="evidence" value="ECO:0007669"/>
    <property type="project" value="TreeGrafter"/>
</dbReference>
<feature type="transmembrane region" description="Helical" evidence="7">
    <location>
        <begin position="587"/>
        <end position="607"/>
    </location>
</feature>
<dbReference type="Proteomes" id="UP000792457">
    <property type="component" value="Unassembled WGS sequence"/>
</dbReference>
<name>A0A8K0P252_LADFU</name>
<reference evidence="8" key="2">
    <citation type="submission" date="2017-10" db="EMBL/GenBank/DDBJ databases">
        <title>Ladona fulva Genome sequencing and assembly.</title>
        <authorList>
            <person name="Murali S."/>
            <person name="Richards S."/>
            <person name="Bandaranaike D."/>
            <person name="Bellair M."/>
            <person name="Blankenburg K."/>
            <person name="Chao H."/>
            <person name="Dinh H."/>
            <person name="Doddapaneni H."/>
            <person name="Dugan-Rocha S."/>
            <person name="Elkadiri S."/>
            <person name="Gnanaolivu R."/>
            <person name="Hernandez B."/>
            <person name="Skinner E."/>
            <person name="Javaid M."/>
            <person name="Lee S."/>
            <person name="Li M."/>
            <person name="Ming W."/>
            <person name="Munidasa M."/>
            <person name="Muniz J."/>
            <person name="Nguyen L."/>
            <person name="Hughes D."/>
            <person name="Osuji N."/>
            <person name="Pu L.-L."/>
            <person name="Puazo M."/>
            <person name="Qu C."/>
            <person name="Quiroz J."/>
            <person name="Raj R."/>
            <person name="Weissenberger G."/>
            <person name="Xin Y."/>
            <person name="Zou X."/>
            <person name="Han Y."/>
            <person name="Worley K."/>
            <person name="Muzny D."/>
            <person name="Gibbs R."/>
        </authorList>
    </citation>
    <scope>NUCLEOTIDE SEQUENCE</scope>
    <source>
        <strain evidence="8">Sampled in the wild</strain>
    </source>
</reference>
<keyword evidence="9" id="KW-1185">Reference proteome</keyword>
<reference evidence="8" key="1">
    <citation type="submission" date="2013-04" db="EMBL/GenBank/DDBJ databases">
        <authorList>
            <person name="Qu J."/>
            <person name="Murali S.C."/>
            <person name="Bandaranaike D."/>
            <person name="Bellair M."/>
            <person name="Blankenburg K."/>
            <person name="Chao H."/>
            <person name="Dinh H."/>
            <person name="Doddapaneni H."/>
            <person name="Downs B."/>
            <person name="Dugan-Rocha S."/>
            <person name="Elkadiri S."/>
            <person name="Gnanaolivu R.D."/>
            <person name="Hernandez B."/>
            <person name="Javaid M."/>
            <person name="Jayaseelan J.C."/>
            <person name="Lee S."/>
            <person name="Li M."/>
            <person name="Ming W."/>
            <person name="Munidasa M."/>
            <person name="Muniz J."/>
            <person name="Nguyen L."/>
            <person name="Ongeri F."/>
            <person name="Osuji N."/>
            <person name="Pu L.-L."/>
            <person name="Puazo M."/>
            <person name="Qu C."/>
            <person name="Quiroz J."/>
            <person name="Raj R."/>
            <person name="Weissenberger G."/>
            <person name="Xin Y."/>
            <person name="Zou X."/>
            <person name="Han Y."/>
            <person name="Richards S."/>
            <person name="Worley K."/>
            <person name="Muzny D."/>
            <person name="Gibbs R."/>
        </authorList>
    </citation>
    <scope>NUCLEOTIDE SEQUENCE</scope>
    <source>
        <strain evidence="8">Sampled in the wild</strain>
    </source>
</reference>
<dbReference type="GO" id="GO:1902742">
    <property type="term" value="P:apoptotic process involved in development"/>
    <property type="evidence" value="ECO:0007669"/>
    <property type="project" value="TreeGrafter"/>
</dbReference>
<gene>
    <name evidence="8" type="ORF">J437_LFUL007037</name>
</gene>
<feature type="transmembrane region" description="Helical" evidence="7">
    <location>
        <begin position="261"/>
        <end position="278"/>
    </location>
</feature>
<dbReference type="OrthoDB" id="8190653at2759"/>
<dbReference type="PANTHER" id="PTHR16024:SF6">
    <property type="entry name" value="XK-RELATED PROTEIN"/>
    <property type="match status" value="1"/>
</dbReference>
<feature type="transmembrane region" description="Helical" evidence="7">
    <location>
        <begin position="536"/>
        <end position="552"/>
    </location>
</feature>
<feature type="transmembrane region" description="Helical" evidence="7">
    <location>
        <begin position="298"/>
        <end position="319"/>
    </location>
</feature>
<protein>
    <recommendedName>
        <fullName evidence="7">XK-related protein</fullName>
    </recommendedName>
</protein>
<evidence type="ECO:0000256" key="1">
    <source>
        <dbReference type="ARBA" id="ARBA00004651"/>
    </source>
</evidence>
<accession>A0A8K0P252</accession>
<dbReference type="AlphaFoldDB" id="A0A8K0P252"/>
<evidence type="ECO:0000256" key="2">
    <source>
        <dbReference type="ARBA" id="ARBA00008789"/>
    </source>
</evidence>
<sequence length="640" mass="74441">METAATLLVDNLLAALLQDQVRSESDLMGAILTSEEPKDELEAAWMGVDRMSTLRSCSQDWDGDLDVVRISTSLLYVIPRDGTRIRDREMGYVGIQSTNRITNVLVCRSIVQHCLNLSHTKDEVFVRVLILKNIAKCLKELIRQTHRVLFNEILRKEERCQERKRAWLQTLEDKEGLKGMLLGISVDILLFDWERDALKILVEMDDDFLVQLDRVCYPMCDLGCSRKGGLKPMGVAMRNCALDVCIKAVARTVSNFETLKAMNFQLFCLFLYPVLYILDVASDVLVAKNHFDNSDIYYFSLTVLFIFGPLLAEITNKIWWKYVARGGKSTWTELLFPESITLLPRQNYNRDLEKFYAELLSLRFAKDYEGQTPKWINSPNLIQTLCYSRMIQNEMYVFDWKMMECLNESAPQLLLQLYIVYQDLFLRESIDIICWVGIITSLASLSWTLHLSHYNMHYEELKNNFGTTERLVDFFSHFLMICSRFLAVSLIASMAPYLFLAVAAVYLTLLSLYLVFVSKWRKVYRLLLKNRKMLFWPAYRLFITPYLLRLWRIDNEDDVLFHLETIAMAVCWSLISPPMTSLEGLRWILLSVIISIDLLCLPALVWVNNRFHMPARNCRGGKWNLKLIAEVAKLEYEDLS</sequence>
<evidence type="ECO:0000256" key="4">
    <source>
        <dbReference type="ARBA" id="ARBA00022692"/>
    </source>
</evidence>
<feature type="transmembrane region" description="Helical" evidence="7">
    <location>
        <begin position="497"/>
        <end position="516"/>
    </location>
</feature>
<evidence type="ECO:0000256" key="6">
    <source>
        <dbReference type="ARBA" id="ARBA00023136"/>
    </source>
</evidence>
<keyword evidence="6 7" id="KW-0472">Membrane</keyword>
<evidence type="ECO:0000313" key="8">
    <source>
        <dbReference type="EMBL" id="KAG8228319.1"/>
    </source>
</evidence>
<keyword evidence="5 7" id="KW-1133">Transmembrane helix</keyword>
<comment type="caution">
    <text evidence="8">The sequence shown here is derived from an EMBL/GenBank/DDBJ whole genome shotgun (WGS) entry which is preliminary data.</text>
</comment>
<feature type="transmembrane region" description="Helical" evidence="7">
    <location>
        <begin position="432"/>
        <end position="454"/>
    </location>
</feature>
<comment type="similarity">
    <text evidence="2 7">Belongs to the XK family.</text>
</comment>
<dbReference type="PANTHER" id="PTHR16024">
    <property type="entry name" value="XK-RELATED PROTEIN"/>
    <property type="match status" value="1"/>
</dbReference>
<comment type="subcellular location">
    <subcellularLocation>
        <location evidence="1">Cell membrane</location>
        <topology evidence="1">Multi-pass membrane protein</topology>
    </subcellularLocation>
    <subcellularLocation>
        <location evidence="7">Membrane</location>
        <topology evidence="7">Multi-pass membrane protein</topology>
    </subcellularLocation>
</comment>
<dbReference type="Pfam" id="PF09815">
    <property type="entry name" value="XK-related"/>
    <property type="match status" value="1"/>
</dbReference>
<proteinExistence type="inferred from homology"/>
<evidence type="ECO:0000256" key="5">
    <source>
        <dbReference type="ARBA" id="ARBA00022989"/>
    </source>
</evidence>
<evidence type="ECO:0000256" key="7">
    <source>
        <dbReference type="RuleBase" id="RU910716"/>
    </source>
</evidence>